<dbReference type="RefSeq" id="WP_028461094.1">
    <property type="nucleotide sequence ID" value="NZ_FSRO01000001.1"/>
</dbReference>
<dbReference type="Proteomes" id="UP000185062">
    <property type="component" value="Unassembled WGS sequence"/>
</dbReference>
<dbReference type="Gene3D" id="1.20.1600.10">
    <property type="entry name" value="Outer membrane efflux proteins (OEP)"/>
    <property type="match status" value="1"/>
</dbReference>
<dbReference type="STRING" id="44575.SAMN05216419_100835"/>
<name>A0A1N6I2W2_9PROT</name>
<dbReference type="Pfam" id="PF02321">
    <property type="entry name" value="OEP"/>
    <property type="match status" value="2"/>
</dbReference>
<protein>
    <submittedName>
        <fullName evidence="2">Outer membrane protein, cobalt-zinc-cadmium efflux system</fullName>
    </submittedName>
</protein>
<evidence type="ECO:0000313" key="2">
    <source>
        <dbReference type="EMBL" id="SIO26350.1"/>
    </source>
</evidence>
<reference evidence="2 3" key="1">
    <citation type="submission" date="2016-12" db="EMBL/GenBank/DDBJ databases">
        <authorList>
            <person name="Song W.-J."/>
            <person name="Kurnit D.M."/>
        </authorList>
    </citation>
    <scope>NUCLEOTIDE SEQUENCE [LARGE SCALE GENOMIC DNA]</scope>
    <source>
        <strain evidence="2 3">ATCC 49181</strain>
    </source>
</reference>
<dbReference type="SUPFAM" id="SSF56954">
    <property type="entry name" value="Outer membrane efflux proteins (OEP)"/>
    <property type="match status" value="1"/>
</dbReference>
<dbReference type="eggNOG" id="COG1538">
    <property type="taxonomic scope" value="Bacteria"/>
</dbReference>
<dbReference type="GO" id="GO:0015562">
    <property type="term" value="F:efflux transmembrane transporter activity"/>
    <property type="evidence" value="ECO:0007669"/>
    <property type="project" value="InterPro"/>
</dbReference>
<dbReference type="PANTHER" id="PTHR30203">
    <property type="entry name" value="OUTER MEMBRANE CATION EFFLUX PROTEIN"/>
    <property type="match status" value="1"/>
</dbReference>
<comment type="similarity">
    <text evidence="1">Belongs to the outer membrane factor (OMF) (TC 1.B.17) family.</text>
</comment>
<evidence type="ECO:0000313" key="3">
    <source>
        <dbReference type="Proteomes" id="UP000185062"/>
    </source>
</evidence>
<dbReference type="InterPro" id="IPR003423">
    <property type="entry name" value="OMP_efflux"/>
</dbReference>
<dbReference type="InterPro" id="IPR010131">
    <property type="entry name" value="MdtP/NodT-like"/>
</dbReference>
<evidence type="ECO:0000256" key="1">
    <source>
        <dbReference type="ARBA" id="ARBA00007613"/>
    </source>
</evidence>
<organism evidence="2 3">
    <name type="scientific">Nitrosomonas cryotolerans ATCC 49181</name>
    <dbReference type="NCBI Taxonomy" id="1131553"/>
    <lineage>
        <taxon>Bacteria</taxon>
        <taxon>Pseudomonadati</taxon>
        <taxon>Pseudomonadota</taxon>
        <taxon>Betaproteobacteria</taxon>
        <taxon>Nitrosomonadales</taxon>
        <taxon>Nitrosomonadaceae</taxon>
        <taxon>Nitrosomonas</taxon>
    </lineage>
</organism>
<proteinExistence type="inferred from homology"/>
<sequence>MNYFLLFMALWHRAVIILILKFVCISPSFAENTTSTVFSKQDISNTAQSLVNDKTDLTLRDAIQLALQHNPDLAAFDKETRALGGVILQAGLLPNPLLQIDSEDIGTRPNSPGARFVSIRISQLIEMGGKRTARINSASLGQKRAEQDFETRRLDLIAQVANVFTDVLAGQRRLQLVNESLALAQTVVDTVAKRVLSGKVPPIEETRAKVAFATTRIEFEQAYQNLEIARKQLALLWGEPMPGFERALGDLESFVAIPDFNILAESLHSNPAALGSRLNLAQRKAILELQKAQRIPDITLDAGVRRFMTTEHRQDTTALVGLSIPLPIFNRNQGNILEAHERVDKAEDEWAATDLRLRTLLVQAYEALIAAHNQINMLREEILPGAREASVTARRGYELGRFGFLEMLDAQRTLFQNQALYLQALANYQRLVNEIERLIAQPIDKDARQIIN</sequence>
<gene>
    <name evidence="2" type="ORF">SAMN02743940_1508</name>
</gene>
<accession>A0A1N6I2W2</accession>
<dbReference type="PANTHER" id="PTHR30203:SF24">
    <property type="entry name" value="BLR4935 PROTEIN"/>
    <property type="match status" value="1"/>
</dbReference>
<keyword evidence="3" id="KW-1185">Reference proteome</keyword>
<dbReference type="EMBL" id="FSRO01000001">
    <property type="protein sequence ID" value="SIO26350.1"/>
    <property type="molecule type" value="Genomic_DNA"/>
</dbReference>
<dbReference type="AlphaFoldDB" id="A0A1N6I2W2"/>